<dbReference type="GO" id="GO:0006281">
    <property type="term" value="P:DNA repair"/>
    <property type="evidence" value="ECO:0007669"/>
    <property type="project" value="UniProtKB-KW"/>
</dbReference>
<organism evidence="13 14">
    <name type="scientific">Diutina rugosa</name>
    <name type="common">Yeast</name>
    <name type="synonym">Candida rugosa</name>
    <dbReference type="NCBI Taxonomy" id="5481"/>
    <lineage>
        <taxon>Eukaryota</taxon>
        <taxon>Fungi</taxon>
        <taxon>Dikarya</taxon>
        <taxon>Ascomycota</taxon>
        <taxon>Saccharomycotina</taxon>
        <taxon>Pichiomycetes</taxon>
        <taxon>Debaryomycetaceae</taxon>
        <taxon>Diutina</taxon>
    </lineage>
</organism>
<dbReference type="Pfam" id="PF00867">
    <property type="entry name" value="XPG_I"/>
    <property type="match status" value="1"/>
</dbReference>
<keyword evidence="5" id="KW-0227">DNA damage</keyword>
<dbReference type="SMART" id="SM00484">
    <property type="entry name" value="XPGI"/>
    <property type="match status" value="1"/>
</dbReference>
<feature type="region of interest" description="Disordered" evidence="10">
    <location>
        <begin position="581"/>
        <end position="600"/>
    </location>
</feature>
<evidence type="ECO:0000256" key="3">
    <source>
        <dbReference type="ARBA" id="ARBA00022722"/>
    </source>
</evidence>
<dbReference type="InterPro" id="IPR019974">
    <property type="entry name" value="XPG_CS"/>
</dbReference>
<dbReference type="Gene3D" id="1.10.150.20">
    <property type="entry name" value="5' to 3' exonuclease, C-terminal subdomain"/>
    <property type="match status" value="1"/>
</dbReference>
<evidence type="ECO:0000256" key="9">
    <source>
        <dbReference type="ARBA" id="ARBA00023242"/>
    </source>
</evidence>
<dbReference type="InterPro" id="IPR008918">
    <property type="entry name" value="HhH2"/>
</dbReference>
<dbReference type="SMART" id="SM00485">
    <property type="entry name" value="XPGN"/>
    <property type="match status" value="1"/>
</dbReference>
<dbReference type="OrthoDB" id="26491at2759"/>
<evidence type="ECO:0000256" key="4">
    <source>
        <dbReference type="ARBA" id="ARBA00022723"/>
    </source>
</evidence>
<keyword evidence="7" id="KW-0460">Magnesium</keyword>
<dbReference type="Gene3D" id="3.40.50.1010">
    <property type="entry name" value="5'-nuclease"/>
    <property type="match status" value="1"/>
</dbReference>
<comment type="subcellular location">
    <subcellularLocation>
        <location evidence="2">Nucleus</location>
    </subcellularLocation>
</comment>
<comment type="caution">
    <text evidence="13">The sequence shown here is derived from an EMBL/GenBank/DDBJ whole genome shotgun (WGS) entry which is preliminary data.</text>
</comment>
<evidence type="ECO:0000313" key="14">
    <source>
        <dbReference type="Proteomes" id="UP000449547"/>
    </source>
</evidence>
<feature type="compositionally biased region" description="Low complexity" evidence="10">
    <location>
        <begin position="555"/>
        <end position="567"/>
    </location>
</feature>
<evidence type="ECO:0000256" key="1">
    <source>
        <dbReference type="ARBA" id="ARBA00001946"/>
    </source>
</evidence>
<dbReference type="GO" id="GO:0017108">
    <property type="term" value="F:5'-flap endonuclease activity"/>
    <property type="evidence" value="ECO:0007669"/>
    <property type="project" value="TreeGrafter"/>
</dbReference>
<feature type="region of interest" description="Disordered" evidence="10">
    <location>
        <begin position="631"/>
        <end position="684"/>
    </location>
</feature>
<feature type="compositionally biased region" description="Polar residues" evidence="10">
    <location>
        <begin position="461"/>
        <end position="487"/>
    </location>
</feature>
<dbReference type="GO" id="GO:0046872">
    <property type="term" value="F:metal ion binding"/>
    <property type="evidence" value="ECO:0007669"/>
    <property type="project" value="UniProtKB-KW"/>
</dbReference>
<accession>A0A642UUD8</accession>
<dbReference type="RefSeq" id="XP_034013798.1">
    <property type="nucleotide sequence ID" value="XM_034153985.1"/>
</dbReference>
<dbReference type="PANTHER" id="PTHR11081">
    <property type="entry name" value="FLAP ENDONUCLEASE FAMILY MEMBER"/>
    <property type="match status" value="1"/>
</dbReference>
<dbReference type="InterPro" id="IPR036279">
    <property type="entry name" value="5-3_exonuclease_C_sf"/>
</dbReference>
<dbReference type="SUPFAM" id="SSF47807">
    <property type="entry name" value="5' to 3' exonuclease, C-terminal subdomain"/>
    <property type="match status" value="1"/>
</dbReference>
<feature type="region of interest" description="Disordered" evidence="10">
    <location>
        <begin position="345"/>
        <end position="408"/>
    </location>
</feature>
<dbReference type="Proteomes" id="UP000449547">
    <property type="component" value="Unassembled WGS sequence"/>
</dbReference>
<dbReference type="InterPro" id="IPR029060">
    <property type="entry name" value="PIN-like_dom_sf"/>
</dbReference>
<keyword evidence="9" id="KW-0539">Nucleus</keyword>
<dbReference type="InterPro" id="IPR006086">
    <property type="entry name" value="XPG-I_dom"/>
</dbReference>
<feature type="compositionally biased region" description="Low complexity" evidence="10">
    <location>
        <begin position="398"/>
        <end position="407"/>
    </location>
</feature>
<dbReference type="VEuPathDB" id="FungiDB:DIURU_001441"/>
<evidence type="ECO:0000256" key="2">
    <source>
        <dbReference type="ARBA" id="ARBA00004123"/>
    </source>
</evidence>
<sequence length="684" mass="75294">MGVSGLLPMLAPAQEHTTLEKYRGKTLAIDAYGWLHRGIISCAQELCTNQPTRRYVTSIMKKVDLLRYFGVEPYFVFDGAALPTKAETNRERREKRVSAQAKADAYAKAGNSKAAWKEYMKAAGVTCQMAKTVMVELDTLGIEYIVAPYEADPQMVYLEKIGIVDGILSEDSDLLVFGANLLITKLKDNGSCVEVDRKRIAQSVPGLGSFNSSQWRYVAMLSGCDYTKGIDKVGMITAVKLVQRYPEIDRLLRALRAEGKSIPDTFAEEMKLADLAFQFQKVYHPRNHTLETLNSYPEDMDVAAMLHDLERCCGETKDQAYYQKMCTGKIHPTTGEPLLTREQSLLSVESPSSQPSSQSSSQSSTNSKSVLDYFGQSKEKKPEAKPVVKPTPKPPVAAAPSKPSPTSQRLRRLLGRDAPQQSSPFFSKLLGKSSETNEISSVVAEADDVDEVVTDVDEATQETPDTMPSLATPTMSQTSWVTSSMTVPTVPEGSLESLCQEYASLEQEITEVEVDMELEETPKRQVLESSPLKPPPVTSSPTKHDLSESDSEALTTTERTSSSPERSQLFSYLRDRFSSSTSDDVAIPLTPVSRPRQDKKRVPLAPKSLNQVKNTDNVNVSKVSTKMTATKMTSSKLTSAKMSMSTTSMTTTSMTATSTKLSASQSTPKRSLADFAYKRPRIAK</sequence>
<feature type="region of interest" description="Disordered" evidence="10">
    <location>
        <begin position="458"/>
        <end position="488"/>
    </location>
</feature>
<dbReference type="Pfam" id="PF00752">
    <property type="entry name" value="XPG_N"/>
    <property type="match status" value="1"/>
</dbReference>
<evidence type="ECO:0000256" key="8">
    <source>
        <dbReference type="ARBA" id="ARBA00023204"/>
    </source>
</evidence>
<dbReference type="InterPro" id="IPR006085">
    <property type="entry name" value="XPG_DNA_repair_N"/>
</dbReference>
<keyword evidence="6" id="KW-0378">Hydrolase</keyword>
<keyword evidence="3" id="KW-0540">Nuclease</keyword>
<dbReference type="SMART" id="SM00279">
    <property type="entry name" value="HhH2"/>
    <property type="match status" value="1"/>
</dbReference>
<feature type="domain" description="XPG-I" evidence="11">
    <location>
        <begin position="138"/>
        <end position="209"/>
    </location>
</feature>
<name>A0A642UUD8_DIURU</name>
<keyword evidence="4" id="KW-0479">Metal-binding</keyword>
<feature type="compositionally biased region" description="Low complexity" evidence="10">
    <location>
        <begin position="631"/>
        <end position="664"/>
    </location>
</feature>
<dbReference type="InterPro" id="IPR006084">
    <property type="entry name" value="XPG/Rad2"/>
</dbReference>
<dbReference type="GeneID" id="54780094"/>
<dbReference type="CDD" id="cd09857">
    <property type="entry name" value="PIN_EXO1"/>
    <property type="match status" value="1"/>
</dbReference>
<feature type="domain" description="XPG N-terminal" evidence="12">
    <location>
        <begin position="1"/>
        <end position="99"/>
    </location>
</feature>
<dbReference type="EMBL" id="SWFT01000044">
    <property type="protein sequence ID" value="KAA8905638.1"/>
    <property type="molecule type" value="Genomic_DNA"/>
</dbReference>
<dbReference type="PROSITE" id="PS00842">
    <property type="entry name" value="XPG_2"/>
    <property type="match status" value="1"/>
</dbReference>
<dbReference type="AlphaFoldDB" id="A0A642UUD8"/>
<evidence type="ECO:0000259" key="11">
    <source>
        <dbReference type="SMART" id="SM00484"/>
    </source>
</evidence>
<feature type="compositionally biased region" description="Basic and acidic residues" evidence="10">
    <location>
        <begin position="377"/>
        <end position="386"/>
    </location>
</feature>
<evidence type="ECO:0000256" key="5">
    <source>
        <dbReference type="ARBA" id="ARBA00022763"/>
    </source>
</evidence>
<dbReference type="InterPro" id="IPR044752">
    <property type="entry name" value="PIN-like_EXO1"/>
</dbReference>
<feature type="compositionally biased region" description="Low complexity" evidence="10">
    <location>
        <begin position="345"/>
        <end position="364"/>
    </location>
</feature>
<evidence type="ECO:0000313" key="13">
    <source>
        <dbReference type="EMBL" id="KAA8905638.1"/>
    </source>
</evidence>
<keyword evidence="8" id="KW-0234">DNA repair</keyword>
<dbReference type="GO" id="GO:0005634">
    <property type="term" value="C:nucleus"/>
    <property type="evidence" value="ECO:0007669"/>
    <property type="project" value="UniProtKB-SubCell"/>
</dbReference>
<evidence type="ECO:0000256" key="7">
    <source>
        <dbReference type="ARBA" id="ARBA00022842"/>
    </source>
</evidence>
<dbReference type="GO" id="GO:0003677">
    <property type="term" value="F:DNA binding"/>
    <property type="evidence" value="ECO:0007669"/>
    <property type="project" value="InterPro"/>
</dbReference>
<dbReference type="PANTHER" id="PTHR11081:SF65">
    <property type="entry name" value="DNA DAMAGE-INDUCIBLE PROTEIN DIN7-RELATED"/>
    <property type="match status" value="1"/>
</dbReference>
<feature type="region of interest" description="Disordered" evidence="10">
    <location>
        <begin position="515"/>
        <end position="568"/>
    </location>
</feature>
<proteinExistence type="predicted"/>
<evidence type="ECO:0000256" key="6">
    <source>
        <dbReference type="ARBA" id="ARBA00022801"/>
    </source>
</evidence>
<evidence type="ECO:0000256" key="10">
    <source>
        <dbReference type="SAM" id="MobiDB-lite"/>
    </source>
</evidence>
<comment type="cofactor">
    <cofactor evidence="1">
        <name>Mg(2+)</name>
        <dbReference type="ChEBI" id="CHEBI:18420"/>
    </cofactor>
</comment>
<reference evidence="13 14" key="1">
    <citation type="submission" date="2019-07" db="EMBL/GenBank/DDBJ databases">
        <title>Genome assembly of two rare yeast pathogens: Diutina rugosa and Trichomonascus ciferrii.</title>
        <authorList>
            <person name="Mixao V."/>
            <person name="Saus E."/>
            <person name="Hansen A."/>
            <person name="Lass-Flor C."/>
            <person name="Gabaldon T."/>
        </authorList>
    </citation>
    <scope>NUCLEOTIDE SEQUENCE [LARGE SCALE GENOMIC DNA]</scope>
    <source>
        <strain evidence="13 14">CBS 613</strain>
    </source>
</reference>
<dbReference type="FunFam" id="3.40.50.1010:FF:000002">
    <property type="entry name" value="Exonuclease 1, putative"/>
    <property type="match status" value="1"/>
</dbReference>
<keyword evidence="14" id="KW-1185">Reference proteome</keyword>
<protein>
    <submittedName>
        <fullName evidence="13">Uncharacterized protein</fullName>
    </submittedName>
</protein>
<dbReference type="PRINTS" id="PR00853">
    <property type="entry name" value="XPGRADSUPER"/>
</dbReference>
<gene>
    <name evidence="13" type="ORF">DIURU_001441</name>
</gene>
<evidence type="ECO:0000259" key="12">
    <source>
        <dbReference type="SMART" id="SM00485"/>
    </source>
</evidence>
<dbReference type="SUPFAM" id="SSF88723">
    <property type="entry name" value="PIN domain-like"/>
    <property type="match status" value="1"/>
</dbReference>